<evidence type="ECO:0000313" key="3">
    <source>
        <dbReference type="Proteomes" id="UP000028545"/>
    </source>
</evidence>
<reference evidence="2 3" key="1">
    <citation type="journal article" date="2014" name="Genome Announc.">
        <title>Draft genome sequence of the pathogenic fungus Scedosporium apiospermum.</title>
        <authorList>
            <person name="Vandeputte P."/>
            <person name="Ghamrawi S."/>
            <person name="Rechenmann M."/>
            <person name="Iltis A."/>
            <person name="Giraud S."/>
            <person name="Fleury M."/>
            <person name="Thornton C."/>
            <person name="Delhaes L."/>
            <person name="Meyer W."/>
            <person name="Papon N."/>
            <person name="Bouchara J.P."/>
        </authorList>
    </citation>
    <scope>NUCLEOTIDE SEQUENCE [LARGE SCALE GENOMIC DNA]</scope>
    <source>
        <strain evidence="2 3">IHEM 14462</strain>
    </source>
</reference>
<feature type="transmembrane region" description="Helical" evidence="1">
    <location>
        <begin position="119"/>
        <end position="140"/>
    </location>
</feature>
<dbReference type="OrthoDB" id="440424at2759"/>
<dbReference type="AlphaFoldDB" id="A0A084FV43"/>
<dbReference type="Gene3D" id="6.10.110.10">
    <property type="match status" value="1"/>
</dbReference>
<gene>
    <name evidence="2" type="ORF">SAPIO_CDS10302</name>
</gene>
<dbReference type="HOGENOM" id="CLU_612741_0_0_1"/>
<protein>
    <submittedName>
        <fullName evidence="2">Uncharacterized protein</fullName>
    </submittedName>
</protein>
<evidence type="ECO:0000313" key="2">
    <source>
        <dbReference type="EMBL" id="KEZ38955.1"/>
    </source>
</evidence>
<accession>A0A084FV43</accession>
<keyword evidence="1" id="KW-0812">Transmembrane</keyword>
<dbReference type="VEuPathDB" id="FungiDB:SAPIO_CDS10302"/>
<dbReference type="GeneID" id="27719485"/>
<name>A0A084FV43_PSEDA</name>
<dbReference type="KEGG" id="sapo:SAPIO_CDS10302"/>
<sequence length="447" mass="50648">MNRLTQLVSHFCGIDDTLIQQPAGLRSDFTSRSDEEIADEIIELLKDTEKNGQELRKQVDKSIGPQGWTESIAKRVLERLVDLIMNSREKLGQAFSEAIDTAEAAAKACFSFAQDHPEIVAGLLIIVAVGVLVLMAPWTVEALGFGELGPVADTFAAWWESTYAGVYWTSYQKPIVPTGLPQLPPPELKLLTRHEAQRKLLNLIEMVPPYWFNEFRAQDIIGLLKAFKRCNRNIDNPRNQPLNQDIRRMLQAIPVVKPPVYDMWAGLISCWDARINWFPWLFLNRINANKWSNMVGLNPGRDDADPDILYGPAEEFISWMEHDNHFRSFSDDNRSAPPLANDAAEDLRDLFRAIVVTEVTAVEISWRLPVDLDKSPEEIRTMLAQPIQPWSAAEDGQQEEKIVTTPETTIIAPTPSMEEIETQAYSADWPLRKVVSGLTDKVVFQER</sequence>
<dbReference type="Proteomes" id="UP000028545">
    <property type="component" value="Unassembled WGS sequence"/>
</dbReference>
<organism evidence="2 3">
    <name type="scientific">Pseudallescheria apiosperma</name>
    <name type="common">Scedosporium apiospermum</name>
    <dbReference type="NCBI Taxonomy" id="563466"/>
    <lineage>
        <taxon>Eukaryota</taxon>
        <taxon>Fungi</taxon>
        <taxon>Dikarya</taxon>
        <taxon>Ascomycota</taxon>
        <taxon>Pezizomycotina</taxon>
        <taxon>Sordariomycetes</taxon>
        <taxon>Hypocreomycetidae</taxon>
        <taxon>Microascales</taxon>
        <taxon>Microascaceae</taxon>
        <taxon>Scedosporium</taxon>
    </lineage>
</organism>
<dbReference type="InterPro" id="IPR038213">
    <property type="entry name" value="IFI6/IFI27-like_sf"/>
</dbReference>
<evidence type="ECO:0000256" key="1">
    <source>
        <dbReference type="SAM" id="Phobius"/>
    </source>
</evidence>
<dbReference type="RefSeq" id="XP_016638754.1">
    <property type="nucleotide sequence ID" value="XM_016783913.1"/>
</dbReference>
<keyword evidence="1" id="KW-0472">Membrane</keyword>
<keyword evidence="3" id="KW-1185">Reference proteome</keyword>
<keyword evidence="1" id="KW-1133">Transmembrane helix</keyword>
<dbReference type="EMBL" id="JOWA01000165">
    <property type="protein sequence ID" value="KEZ38955.1"/>
    <property type="molecule type" value="Genomic_DNA"/>
</dbReference>
<proteinExistence type="predicted"/>
<comment type="caution">
    <text evidence="2">The sequence shown here is derived from an EMBL/GenBank/DDBJ whole genome shotgun (WGS) entry which is preliminary data.</text>
</comment>